<organism evidence="2 3">
    <name type="scientific">Ktedonobacter robiniae</name>
    <dbReference type="NCBI Taxonomy" id="2778365"/>
    <lineage>
        <taxon>Bacteria</taxon>
        <taxon>Bacillati</taxon>
        <taxon>Chloroflexota</taxon>
        <taxon>Ktedonobacteria</taxon>
        <taxon>Ktedonobacterales</taxon>
        <taxon>Ktedonobacteraceae</taxon>
        <taxon>Ktedonobacter</taxon>
    </lineage>
</organism>
<dbReference type="PANTHER" id="PTHR43861">
    <property type="entry name" value="TRANS-ACONITATE 2-METHYLTRANSFERASE-RELATED"/>
    <property type="match status" value="1"/>
</dbReference>
<accession>A0ABQ3V4H2</accession>
<evidence type="ECO:0000259" key="1">
    <source>
        <dbReference type="Pfam" id="PF08241"/>
    </source>
</evidence>
<proteinExistence type="predicted"/>
<dbReference type="PANTHER" id="PTHR43861:SF1">
    <property type="entry name" value="TRANS-ACONITATE 2-METHYLTRANSFERASE"/>
    <property type="match status" value="1"/>
</dbReference>
<protein>
    <submittedName>
        <fullName evidence="2">Methyltransferase</fullName>
    </submittedName>
</protein>
<dbReference type="Pfam" id="PF08241">
    <property type="entry name" value="Methyltransf_11"/>
    <property type="match status" value="1"/>
</dbReference>
<keyword evidence="3" id="KW-1185">Reference proteome</keyword>
<keyword evidence="2" id="KW-0808">Transferase</keyword>
<dbReference type="Proteomes" id="UP000654345">
    <property type="component" value="Unassembled WGS sequence"/>
</dbReference>
<dbReference type="SUPFAM" id="SSF53335">
    <property type="entry name" value="S-adenosyl-L-methionine-dependent methyltransferases"/>
    <property type="match status" value="1"/>
</dbReference>
<comment type="caution">
    <text evidence="2">The sequence shown here is derived from an EMBL/GenBank/DDBJ whole genome shotgun (WGS) entry which is preliminary data.</text>
</comment>
<dbReference type="EMBL" id="BNJG01000003">
    <property type="protein sequence ID" value="GHO59790.1"/>
    <property type="molecule type" value="Genomic_DNA"/>
</dbReference>
<keyword evidence="2" id="KW-0489">Methyltransferase</keyword>
<name>A0ABQ3V4H2_9CHLR</name>
<gene>
    <name evidence="2" type="ORF">KSB_82650</name>
</gene>
<feature type="domain" description="Methyltransferase type 11" evidence="1">
    <location>
        <begin position="43"/>
        <end position="138"/>
    </location>
</feature>
<evidence type="ECO:0000313" key="2">
    <source>
        <dbReference type="EMBL" id="GHO59790.1"/>
    </source>
</evidence>
<dbReference type="CDD" id="cd02440">
    <property type="entry name" value="AdoMet_MTases"/>
    <property type="match status" value="1"/>
</dbReference>
<evidence type="ECO:0000313" key="3">
    <source>
        <dbReference type="Proteomes" id="UP000654345"/>
    </source>
</evidence>
<dbReference type="RefSeq" id="WP_201375945.1">
    <property type="nucleotide sequence ID" value="NZ_BNJG01000003.1"/>
</dbReference>
<dbReference type="GO" id="GO:0008168">
    <property type="term" value="F:methyltransferase activity"/>
    <property type="evidence" value="ECO:0007669"/>
    <property type="project" value="UniProtKB-KW"/>
</dbReference>
<reference evidence="2 3" key="1">
    <citation type="journal article" date="2021" name="Int. J. Syst. Evol. Microbiol.">
        <title>Reticulibacter mediterranei gen. nov., sp. nov., within the new family Reticulibacteraceae fam. nov., and Ktedonospora formicarum gen. nov., sp. nov., Ktedonobacter robiniae sp. nov., Dictyobacter formicarum sp. nov. and Dictyobacter arantiisoli sp. nov., belonging to the class Ktedonobacteria.</title>
        <authorList>
            <person name="Yabe S."/>
            <person name="Zheng Y."/>
            <person name="Wang C.M."/>
            <person name="Sakai Y."/>
            <person name="Abe K."/>
            <person name="Yokota A."/>
            <person name="Donadio S."/>
            <person name="Cavaletti L."/>
            <person name="Monciardini P."/>
        </authorList>
    </citation>
    <scope>NUCLEOTIDE SEQUENCE [LARGE SCALE GENOMIC DNA]</scope>
    <source>
        <strain evidence="2 3">SOSP1-30</strain>
    </source>
</reference>
<dbReference type="GO" id="GO:0032259">
    <property type="term" value="P:methylation"/>
    <property type="evidence" value="ECO:0007669"/>
    <property type="project" value="UniProtKB-KW"/>
</dbReference>
<dbReference type="Gene3D" id="3.40.50.150">
    <property type="entry name" value="Vaccinia Virus protein VP39"/>
    <property type="match status" value="1"/>
</dbReference>
<dbReference type="InterPro" id="IPR029063">
    <property type="entry name" value="SAM-dependent_MTases_sf"/>
</dbReference>
<dbReference type="InterPro" id="IPR013216">
    <property type="entry name" value="Methyltransf_11"/>
</dbReference>
<sequence>MQTYDDIAEWYDQWIGTHSMREDPFFPSVEALIGQVEGTRICDLGCGQGRVARHLADQGAHVVGVDLSSKLLAIARRHEEHNPLGIEYVDADARALDAKVLGLFDGVVCFMALMDIPDLAPTLHSVARILRPGGWFVFAILHPCFHTSQSGEMETPEGVVRTIGRYFVEGHWRSDTRPGPPGKVGSYHRTLSTYINSLTEAGLQVERLSEPIGTSAVATSSSVSRADRPVWQEVPSILVVSCRKGDNL</sequence>